<reference evidence="1 2" key="1">
    <citation type="journal article" date="2004" name="PLoS Biol.">
        <title>Genomic insights into methanotrophy: the complete genome sequence of Methylococcus capsulatus (Bath).</title>
        <authorList>
            <person name="Ward N.L."/>
            <person name="Larsen O."/>
            <person name="Sakwa J."/>
            <person name="Bruseth L."/>
            <person name="Khouri H.M."/>
            <person name="Durkin A.S."/>
            <person name="Dimitrov G."/>
            <person name="Jiang L."/>
            <person name="Scanlan D."/>
            <person name="Kang K.H."/>
            <person name="Lewis M.R."/>
            <person name="Nelson K.E."/>
            <person name="Methe B.A."/>
            <person name="Wu M."/>
            <person name="Heidelberg J.F."/>
            <person name="Paulsen I.T."/>
            <person name="Fouts D.E."/>
            <person name="Ravel J."/>
            <person name="Tettelin H."/>
            <person name="Ren Q."/>
            <person name="Read T.D."/>
            <person name="DeBoy R.T."/>
            <person name="Seshadri R."/>
            <person name="Salzberg S.L."/>
            <person name="Jensen H.B."/>
            <person name="Birkeland N.K."/>
            <person name="Nelson W.C."/>
            <person name="Dodson R.J."/>
            <person name="Grindhaug S.H."/>
            <person name="Holt I.E."/>
            <person name="Eidhammer I."/>
            <person name="Jonasen I."/>
            <person name="Vanaken S."/>
            <person name="Utterback T.R."/>
            <person name="Feldblyum T.V."/>
            <person name="Fraser C.M."/>
            <person name="Lillehaug J.R."/>
            <person name="Eisen J.A."/>
        </authorList>
    </citation>
    <scope>NUCLEOTIDE SEQUENCE [LARGE SCALE GENOMIC DNA]</scope>
    <source>
        <strain evidence="2">ATCC 33009 / NCIMB 11132 / Bath</strain>
    </source>
</reference>
<evidence type="ECO:0000313" key="2">
    <source>
        <dbReference type="Proteomes" id="UP000006821"/>
    </source>
</evidence>
<dbReference type="STRING" id="243233.MCA2669"/>
<dbReference type="eggNOG" id="ENOG502Z8FM">
    <property type="taxonomic scope" value="Bacteria"/>
</dbReference>
<dbReference type="Proteomes" id="UP000006821">
    <property type="component" value="Chromosome"/>
</dbReference>
<name>Q603X7_METCA</name>
<protein>
    <submittedName>
        <fullName evidence="1">Uncharacterized protein</fullName>
    </submittedName>
</protein>
<dbReference type="Pfam" id="PF20039">
    <property type="entry name" value="DUF6441"/>
    <property type="match status" value="1"/>
</dbReference>
<proteinExistence type="predicted"/>
<organism evidence="1 2">
    <name type="scientific">Methylococcus capsulatus (strain ATCC 33009 / NCIMB 11132 / Bath)</name>
    <dbReference type="NCBI Taxonomy" id="243233"/>
    <lineage>
        <taxon>Bacteria</taxon>
        <taxon>Pseudomonadati</taxon>
        <taxon>Pseudomonadota</taxon>
        <taxon>Gammaproteobacteria</taxon>
        <taxon>Methylococcales</taxon>
        <taxon>Methylococcaceae</taxon>
        <taxon>Methylococcus</taxon>
    </lineage>
</organism>
<dbReference type="AlphaFoldDB" id="Q603X7"/>
<dbReference type="EMBL" id="AE017282">
    <property type="protein sequence ID" value="AAU91184.1"/>
    <property type="molecule type" value="Genomic_DNA"/>
</dbReference>
<gene>
    <name evidence="1" type="ordered locus">MCA2669</name>
</gene>
<evidence type="ECO:0000313" key="1">
    <source>
        <dbReference type="EMBL" id="AAU91184.1"/>
    </source>
</evidence>
<dbReference type="HOGENOM" id="CLU_111566_0_0_6"/>
<sequence length="242" mass="26836">MRGSCRSLRLVRAVSPASSTRPSTPSPTVRISVRIDSAAAQAQLRRWGGEFRDKVKKAVARAIASEATELKQDVRGHVAGQMAVIKKSFLKGFTAKVLDKDPNRLPALYVGSRIPWSGMHERGGLIAGRLLIPLHGRVGRKRFKAQIAELMRGGNAYFIKNAKGNIVLMAENIKEHDRVLSGFKRRYRKAEGIKRLKRGADIPIAVLVPKVVLKKRLDVERLVGGRIPRLSAAIERQIRTVD</sequence>
<dbReference type="InterPro" id="IPR045622">
    <property type="entry name" value="DUF6441"/>
</dbReference>
<accession>Q603X7</accession>
<dbReference type="KEGG" id="mca:MCA2669"/>